<gene>
    <name evidence="2" type="ORF">K493DRAFT_296346</name>
</gene>
<dbReference type="AlphaFoldDB" id="A0A1Y1Z6E4"/>
<dbReference type="SUPFAM" id="SSF55961">
    <property type="entry name" value="Bet v1-like"/>
    <property type="match status" value="1"/>
</dbReference>
<evidence type="ECO:0000256" key="1">
    <source>
        <dbReference type="SAM" id="SignalP"/>
    </source>
</evidence>
<evidence type="ECO:0000313" key="3">
    <source>
        <dbReference type="Proteomes" id="UP000193498"/>
    </source>
</evidence>
<dbReference type="InParanoid" id="A0A1Y1Z6E4"/>
<protein>
    <recommendedName>
        <fullName evidence="4">Bet v1-like protein</fullName>
    </recommendedName>
</protein>
<organism evidence="2 3">
    <name type="scientific">Basidiobolus meristosporus CBS 931.73</name>
    <dbReference type="NCBI Taxonomy" id="1314790"/>
    <lineage>
        <taxon>Eukaryota</taxon>
        <taxon>Fungi</taxon>
        <taxon>Fungi incertae sedis</taxon>
        <taxon>Zoopagomycota</taxon>
        <taxon>Entomophthoromycotina</taxon>
        <taxon>Basidiobolomycetes</taxon>
        <taxon>Basidiobolales</taxon>
        <taxon>Basidiobolaceae</taxon>
        <taxon>Basidiobolus</taxon>
    </lineage>
</organism>
<dbReference type="EMBL" id="MCFE01000022">
    <property type="protein sequence ID" value="ORY05786.1"/>
    <property type="molecule type" value="Genomic_DNA"/>
</dbReference>
<dbReference type="Gene3D" id="3.30.530.20">
    <property type="match status" value="1"/>
</dbReference>
<sequence length="210" mass="24298">MNLSPRLLTFAIALQVSFVFTAAQSSPEYRPVYVTHSVEYDSPIDDIWVFFARFDSISKWETNLISSCLVEEPFSESFKSSTGECLIRYNRNTPVGSIRDLSVRDKHVYEQLLLLDKNEYKISYQQLRYPESRIDLSPFPAGLIHEYTNVNLYAKGLNRTKAIWSASLRSDKPAEVYNTFKGVYTRAGEGLRNTVQMLKERNIRPIDYLQ</sequence>
<comment type="caution">
    <text evidence="2">The sequence shown here is derived from an EMBL/GenBank/DDBJ whole genome shotgun (WGS) entry which is preliminary data.</text>
</comment>
<dbReference type="Proteomes" id="UP000193498">
    <property type="component" value="Unassembled WGS sequence"/>
</dbReference>
<reference evidence="2 3" key="1">
    <citation type="submission" date="2016-07" db="EMBL/GenBank/DDBJ databases">
        <title>Pervasive Adenine N6-methylation of Active Genes in Fungi.</title>
        <authorList>
            <consortium name="DOE Joint Genome Institute"/>
            <person name="Mondo S.J."/>
            <person name="Dannebaum R.O."/>
            <person name="Kuo R.C."/>
            <person name="Labutti K."/>
            <person name="Haridas S."/>
            <person name="Kuo A."/>
            <person name="Salamov A."/>
            <person name="Ahrendt S.R."/>
            <person name="Lipzen A."/>
            <person name="Sullivan W."/>
            <person name="Andreopoulos W.B."/>
            <person name="Clum A."/>
            <person name="Lindquist E."/>
            <person name="Daum C."/>
            <person name="Ramamoorthy G.K."/>
            <person name="Gryganskyi A."/>
            <person name="Culley D."/>
            <person name="Magnuson J.K."/>
            <person name="James T.Y."/>
            <person name="O'Malley M.A."/>
            <person name="Stajich J.E."/>
            <person name="Spatafora J.W."/>
            <person name="Visel A."/>
            <person name="Grigoriev I.V."/>
        </authorList>
    </citation>
    <scope>NUCLEOTIDE SEQUENCE [LARGE SCALE GENOMIC DNA]</scope>
    <source>
        <strain evidence="2 3">CBS 931.73</strain>
    </source>
</reference>
<name>A0A1Y1Z6E4_9FUNG</name>
<feature type="chain" id="PRO_5011965679" description="Bet v1-like protein" evidence="1">
    <location>
        <begin position="24"/>
        <end position="210"/>
    </location>
</feature>
<dbReference type="InterPro" id="IPR023393">
    <property type="entry name" value="START-like_dom_sf"/>
</dbReference>
<keyword evidence="3" id="KW-1185">Reference proteome</keyword>
<evidence type="ECO:0000313" key="2">
    <source>
        <dbReference type="EMBL" id="ORY05786.1"/>
    </source>
</evidence>
<proteinExistence type="predicted"/>
<evidence type="ECO:0008006" key="4">
    <source>
        <dbReference type="Google" id="ProtNLM"/>
    </source>
</evidence>
<keyword evidence="1" id="KW-0732">Signal</keyword>
<accession>A0A1Y1Z6E4</accession>
<feature type="signal peptide" evidence="1">
    <location>
        <begin position="1"/>
        <end position="23"/>
    </location>
</feature>